<evidence type="ECO:0000313" key="2">
    <source>
        <dbReference type="Proteomes" id="UP000318833"/>
    </source>
</evidence>
<keyword evidence="2" id="KW-1185">Reference proteome</keyword>
<accession>A0A554VRL3</accession>
<dbReference type="EMBL" id="VLNR01000002">
    <property type="protein sequence ID" value="TSE11292.1"/>
    <property type="molecule type" value="Genomic_DNA"/>
</dbReference>
<sequence>MRVEEFEKDDKVTIDDFVLGTDAEQSNQTKNFPIRDIIALAPTAGGTDLTAIDGGVKIDNQNIELGDINKEIIASINDDGANNASLLYNISSPTTFGVFSLAPDSFDVVNSHIIDGDSFSISFKPNFIELNAGSGAGGEKKLEANVKSLGLIAKLGTDESTIYLTDTTIRVNSPSIGTPVINNVLSFSSLDGTLQQSNPGTELVFLDSFGNLPATGDPTKIYVIQDPADYSNTFLHWDTIRSDYLSLLNGKTYGNVVMNYEDNAVVVTGGQGSVRILRDGDGTTTDYSRLTMNPFSPTDSSTVLEGGSMTLKGGGKLLSEGISITMRDTGAVILDNTNTGGIRYDADYSLAYTDRSLVDKEFVENLFAASSSALVLVDFTTDLPATGDINKIYRIKDAFNDGSDNPNYVVWNEDFGEYKSIAHGSMISTTQFRSDLEVNFEVNTVGNVDLQKRASTGQLNKRITIGTNSKPLGKGITINGGESLTLGTGDFGGVSPTESHLEINNVSGATYFDYSNYGGIKYGADYSADYEDRSLIDKGYLDGRLALIGGLTEERGTFNPVIADLGGGATYNYTLQHARYLKIGSLVYFTMYLIQVGNVGVPTGQLVIQGLPYSCLYDAEISQPQITGGNVNYYNMRGIIDDSDDTTIQILIKNALNSNSGSLYSAVSFVGGGGQIRISGTYMTASTF</sequence>
<gene>
    <name evidence="1" type="ORF">FOF46_01290</name>
</gene>
<reference evidence="1 2" key="1">
    <citation type="submission" date="2019-07" db="EMBL/GenBank/DDBJ databases">
        <title>The draft genome sequence of Aquimarina algiphila M91.</title>
        <authorList>
            <person name="Meng X."/>
        </authorList>
    </citation>
    <scope>NUCLEOTIDE SEQUENCE [LARGE SCALE GENOMIC DNA]</scope>
    <source>
        <strain evidence="1 2">M91</strain>
    </source>
</reference>
<dbReference type="AlphaFoldDB" id="A0A554VRL3"/>
<proteinExistence type="predicted"/>
<dbReference type="Proteomes" id="UP000318833">
    <property type="component" value="Unassembled WGS sequence"/>
</dbReference>
<protein>
    <submittedName>
        <fullName evidence="1">Uncharacterized protein</fullName>
    </submittedName>
</protein>
<dbReference type="OrthoDB" id="9808953at2"/>
<comment type="caution">
    <text evidence="1">The sequence shown here is derived from an EMBL/GenBank/DDBJ whole genome shotgun (WGS) entry which is preliminary data.</text>
</comment>
<organism evidence="1 2">
    <name type="scientific">Aquimarina algiphila</name>
    <dbReference type="NCBI Taxonomy" id="2047982"/>
    <lineage>
        <taxon>Bacteria</taxon>
        <taxon>Pseudomonadati</taxon>
        <taxon>Bacteroidota</taxon>
        <taxon>Flavobacteriia</taxon>
        <taxon>Flavobacteriales</taxon>
        <taxon>Flavobacteriaceae</taxon>
        <taxon>Aquimarina</taxon>
    </lineage>
</organism>
<evidence type="ECO:0000313" key="1">
    <source>
        <dbReference type="EMBL" id="TSE11292.1"/>
    </source>
</evidence>
<name>A0A554VRL3_9FLAO</name>
<dbReference type="RefSeq" id="WP_143915216.1">
    <property type="nucleotide sequence ID" value="NZ_CANMXV010000003.1"/>
</dbReference>